<reference evidence="3" key="2">
    <citation type="submission" date="2015-01" db="EMBL/GenBank/DDBJ databases">
        <title>Evolutionary Origins and Diversification of the Mycorrhizal Mutualists.</title>
        <authorList>
            <consortium name="DOE Joint Genome Institute"/>
            <consortium name="Mycorrhizal Genomics Consortium"/>
            <person name="Kohler A."/>
            <person name="Kuo A."/>
            <person name="Nagy L.G."/>
            <person name="Floudas D."/>
            <person name="Copeland A."/>
            <person name="Barry K.W."/>
            <person name="Cichocki N."/>
            <person name="Veneault-Fourrey C."/>
            <person name="LaButti K."/>
            <person name="Lindquist E.A."/>
            <person name="Lipzen A."/>
            <person name="Lundell T."/>
            <person name="Morin E."/>
            <person name="Murat C."/>
            <person name="Riley R."/>
            <person name="Ohm R."/>
            <person name="Sun H."/>
            <person name="Tunlid A."/>
            <person name="Henrissat B."/>
            <person name="Grigoriev I.V."/>
            <person name="Hibbett D.S."/>
            <person name="Martin F."/>
        </authorList>
    </citation>
    <scope>NUCLEOTIDE SEQUENCE [LARGE SCALE GENOMIC DNA]</scope>
    <source>
        <strain evidence="3">Foug A</strain>
    </source>
</reference>
<reference evidence="2 3" key="1">
    <citation type="submission" date="2014-04" db="EMBL/GenBank/DDBJ databases">
        <authorList>
            <consortium name="DOE Joint Genome Institute"/>
            <person name="Kuo A."/>
            <person name="Kohler A."/>
            <person name="Nagy L.G."/>
            <person name="Floudas D."/>
            <person name="Copeland A."/>
            <person name="Barry K.W."/>
            <person name="Cichocki N."/>
            <person name="Veneault-Fourrey C."/>
            <person name="LaButti K."/>
            <person name="Lindquist E.A."/>
            <person name="Lipzen A."/>
            <person name="Lundell T."/>
            <person name="Morin E."/>
            <person name="Murat C."/>
            <person name="Sun H."/>
            <person name="Tunlid A."/>
            <person name="Henrissat B."/>
            <person name="Grigoriev I.V."/>
            <person name="Hibbett D.S."/>
            <person name="Martin F."/>
            <person name="Nordberg H.P."/>
            <person name="Cantor M.N."/>
            <person name="Hua S.X."/>
        </authorList>
    </citation>
    <scope>NUCLEOTIDE SEQUENCE [LARGE SCALE GENOMIC DNA]</scope>
    <source>
        <strain evidence="2 3">Foug A</strain>
    </source>
</reference>
<dbReference type="STRING" id="1036808.A0A0C3AE06"/>
<keyword evidence="3" id="KW-1185">Reference proteome</keyword>
<feature type="compositionally biased region" description="Basic residues" evidence="1">
    <location>
        <begin position="499"/>
        <end position="515"/>
    </location>
</feature>
<dbReference type="EMBL" id="KN822037">
    <property type="protein sequence ID" value="KIM63147.1"/>
    <property type="molecule type" value="Genomic_DNA"/>
</dbReference>
<evidence type="ECO:0000313" key="2">
    <source>
        <dbReference type="EMBL" id="KIM63147.1"/>
    </source>
</evidence>
<dbReference type="Proteomes" id="UP000053989">
    <property type="component" value="Unassembled WGS sequence"/>
</dbReference>
<proteinExistence type="predicted"/>
<gene>
    <name evidence="2" type="ORF">SCLCIDRAFT_24516</name>
</gene>
<accession>A0A0C3AE06</accession>
<organism evidence="2 3">
    <name type="scientific">Scleroderma citrinum Foug A</name>
    <dbReference type="NCBI Taxonomy" id="1036808"/>
    <lineage>
        <taxon>Eukaryota</taxon>
        <taxon>Fungi</taxon>
        <taxon>Dikarya</taxon>
        <taxon>Basidiomycota</taxon>
        <taxon>Agaricomycotina</taxon>
        <taxon>Agaricomycetes</taxon>
        <taxon>Agaricomycetidae</taxon>
        <taxon>Boletales</taxon>
        <taxon>Sclerodermatineae</taxon>
        <taxon>Sclerodermataceae</taxon>
        <taxon>Scleroderma</taxon>
    </lineage>
</organism>
<dbReference type="AlphaFoldDB" id="A0A0C3AE06"/>
<feature type="region of interest" description="Disordered" evidence="1">
    <location>
        <begin position="404"/>
        <end position="463"/>
    </location>
</feature>
<dbReference type="Pfam" id="PF20414">
    <property type="entry name" value="DUF6698"/>
    <property type="match status" value="1"/>
</dbReference>
<evidence type="ECO:0000256" key="1">
    <source>
        <dbReference type="SAM" id="MobiDB-lite"/>
    </source>
</evidence>
<feature type="region of interest" description="Disordered" evidence="1">
    <location>
        <begin position="478"/>
        <end position="515"/>
    </location>
</feature>
<protein>
    <submittedName>
        <fullName evidence="2">Uncharacterized protein</fullName>
    </submittedName>
</protein>
<dbReference type="InParanoid" id="A0A0C3AE06"/>
<name>A0A0C3AE06_9AGAM</name>
<dbReference type="OrthoDB" id="3259047at2759"/>
<dbReference type="HOGENOM" id="CLU_042183_0_0_1"/>
<dbReference type="InterPro" id="IPR046521">
    <property type="entry name" value="DUF6698"/>
</dbReference>
<feature type="compositionally biased region" description="Low complexity" evidence="1">
    <location>
        <begin position="415"/>
        <end position="437"/>
    </location>
</feature>
<evidence type="ECO:0000313" key="3">
    <source>
        <dbReference type="Proteomes" id="UP000053989"/>
    </source>
</evidence>
<sequence>MADALINPALLAQSMSTDAANENKHKTDLTDEVLVMPSKKKTKRAAKKDPDEDMYELVGKRLVCLAHPFITPATAFLAGRKYECSREGDIDMNPEDIPHQLDFYYAMLALSPHLQEDLQTKGRLNGKALQEICAWMLRGMGDQRSTDLGTLKHVGLTYLMPNHEPLEPPINKKEDKSDHGFNHPQIARMLCPRNKLIAFDEDPDMQVPTFSPMQLLTHCRIMGALQEGLINATACNWPTIFYMDDVYDPDDRLKGLFHGHATFWFYTHLFIRPAAAATDTVIGNVSRPSKNALWGLTSVTPQVIAYVHVLLYFTLSTAPRWCQNVGQMNLDKMASLIIEMFGNLDDWTRTTLAWWNKRAFPKPALPNPDSDNDIAAICAQHAKKTKHLSNFECHCAAGRDFMTPTPEPEMSEVPSTSASSSTSLSLSNSTTSTYVTTVCNAGTGGEDSDLSPPPSDNEGAQPTLPQITSIIPAAIGNATHLVSQSRKSPNGDLGAGPTKPKKKAPAKKCGCKNGF</sequence>